<evidence type="ECO:0000313" key="1">
    <source>
        <dbReference type="EMBL" id="VTR51556.1"/>
    </source>
</evidence>
<accession>A0A4U9VVF7</accession>
<organism evidence="1">
    <name type="scientific">Serratia fonticola</name>
    <dbReference type="NCBI Taxonomy" id="47917"/>
    <lineage>
        <taxon>Bacteria</taxon>
        <taxon>Pseudomonadati</taxon>
        <taxon>Pseudomonadota</taxon>
        <taxon>Gammaproteobacteria</taxon>
        <taxon>Enterobacterales</taxon>
        <taxon>Yersiniaceae</taxon>
        <taxon>Serratia</taxon>
    </lineage>
</organism>
<name>A0A4U9VVF7_SERFO</name>
<proteinExistence type="predicted"/>
<gene>
    <name evidence="1" type="ORF">NCTC12965_06185</name>
</gene>
<dbReference type="EMBL" id="CABEEZ010000124">
    <property type="protein sequence ID" value="VTR51556.1"/>
    <property type="molecule type" value="Genomic_DNA"/>
</dbReference>
<dbReference type="AlphaFoldDB" id="A0A4U9VVF7"/>
<protein>
    <submittedName>
        <fullName evidence="1">Uncharacterized protein</fullName>
    </submittedName>
</protein>
<sequence>MAFKLIVLLHVGETCSYTNLQRYLNIIALRAQLPLAFLWQSTIGVAQNCDKARLYKCCCNKFAILPVLRR</sequence>
<reference evidence="1" key="1">
    <citation type="submission" date="2019-05" db="EMBL/GenBank/DDBJ databases">
        <authorList>
            <consortium name="Pathogen Informatics"/>
        </authorList>
    </citation>
    <scope>NUCLEOTIDE SEQUENCE [LARGE SCALE GENOMIC DNA]</scope>
    <source>
        <strain evidence="1">NCTC12965</strain>
    </source>
</reference>